<evidence type="ECO:0000313" key="2">
    <source>
        <dbReference type="EMBL" id="KAH7549349.1"/>
    </source>
</evidence>
<proteinExistence type="predicted"/>
<name>A0ABQ8H603_9ROSI</name>
<feature type="signal peptide" evidence="1">
    <location>
        <begin position="1"/>
        <end position="16"/>
    </location>
</feature>
<comment type="caution">
    <text evidence="2">The sequence shown here is derived from an EMBL/GenBank/DDBJ whole genome shotgun (WGS) entry which is preliminary data.</text>
</comment>
<feature type="chain" id="PRO_5046777307" evidence="1">
    <location>
        <begin position="17"/>
        <end position="77"/>
    </location>
</feature>
<evidence type="ECO:0000313" key="3">
    <source>
        <dbReference type="Proteomes" id="UP000827721"/>
    </source>
</evidence>
<keyword evidence="1" id="KW-0732">Signal</keyword>
<keyword evidence="3" id="KW-1185">Reference proteome</keyword>
<gene>
    <name evidence="2" type="ORF">JRO89_XS13G0018200</name>
</gene>
<organism evidence="2 3">
    <name type="scientific">Xanthoceras sorbifolium</name>
    <dbReference type="NCBI Taxonomy" id="99658"/>
    <lineage>
        <taxon>Eukaryota</taxon>
        <taxon>Viridiplantae</taxon>
        <taxon>Streptophyta</taxon>
        <taxon>Embryophyta</taxon>
        <taxon>Tracheophyta</taxon>
        <taxon>Spermatophyta</taxon>
        <taxon>Magnoliopsida</taxon>
        <taxon>eudicotyledons</taxon>
        <taxon>Gunneridae</taxon>
        <taxon>Pentapetalae</taxon>
        <taxon>rosids</taxon>
        <taxon>malvids</taxon>
        <taxon>Sapindales</taxon>
        <taxon>Sapindaceae</taxon>
        <taxon>Xanthoceroideae</taxon>
        <taxon>Xanthoceras</taxon>
    </lineage>
</organism>
<accession>A0ABQ8H603</accession>
<reference evidence="2 3" key="1">
    <citation type="submission" date="2021-02" db="EMBL/GenBank/DDBJ databases">
        <title>Plant Genome Project.</title>
        <authorList>
            <person name="Zhang R.-G."/>
        </authorList>
    </citation>
    <scope>NUCLEOTIDE SEQUENCE [LARGE SCALE GENOMIC DNA]</scope>
    <source>
        <tissue evidence="2">Leaves</tissue>
    </source>
</reference>
<protein>
    <submittedName>
        <fullName evidence="2">Uncharacterized protein</fullName>
    </submittedName>
</protein>
<evidence type="ECO:0000256" key="1">
    <source>
        <dbReference type="SAM" id="SignalP"/>
    </source>
</evidence>
<dbReference type="EMBL" id="JAFEMO010000013">
    <property type="protein sequence ID" value="KAH7549349.1"/>
    <property type="molecule type" value="Genomic_DNA"/>
</dbReference>
<sequence>MLSAFSVSADFAVTVALSFVTIDLGPWKKKANPTKKGDHRYWCRSWWNNSHDLHHYFTFNIEELVIYLGNKQEQSRS</sequence>
<dbReference type="Proteomes" id="UP000827721">
    <property type="component" value="Unassembled WGS sequence"/>
</dbReference>